<keyword evidence="4" id="KW-0378">Hydrolase</keyword>
<feature type="domain" description="Endonuclease/exonuclease/phosphatase" evidence="3">
    <location>
        <begin position="115"/>
        <end position="319"/>
    </location>
</feature>
<reference evidence="4 5" key="1">
    <citation type="submission" date="2024-10" db="EMBL/GenBank/DDBJ databases">
        <title>The Natural Products Discovery Center: Release of the First 8490 Sequenced Strains for Exploring Actinobacteria Biosynthetic Diversity.</title>
        <authorList>
            <person name="Kalkreuter E."/>
            <person name="Kautsar S.A."/>
            <person name="Yang D."/>
            <person name="Bader C.D."/>
            <person name="Teijaro C.N."/>
            <person name="Fluegel L."/>
            <person name="Davis C.M."/>
            <person name="Simpson J.R."/>
            <person name="Lauterbach L."/>
            <person name="Steele A.D."/>
            <person name="Gui C."/>
            <person name="Meng S."/>
            <person name="Li G."/>
            <person name="Viehrig K."/>
            <person name="Ye F."/>
            <person name="Su P."/>
            <person name="Kiefer A.F."/>
            <person name="Nichols A."/>
            <person name="Cepeda A.J."/>
            <person name="Yan W."/>
            <person name="Fan B."/>
            <person name="Jiang Y."/>
            <person name="Adhikari A."/>
            <person name="Zheng C.-J."/>
            <person name="Schuster L."/>
            <person name="Cowan T.M."/>
            <person name="Smanski M.J."/>
            <person name="Chevrette M.G."/>
            <person name="De Carvalho L.P.S."/>
            <person name="Shen B."/>
        </authorList>
    </citation>
    <scope>NUCLEOTIDE SEQUENCE [LARGE SCALE GENOMIC DNA]</scope>
    <source>
        <strain evidence="4 5">NPDC049503</strain>
    </source>
</reference>
<dbReference type="SUPFAM" id="SSF56219">
    <property type="entry name" value="DNase I-like"/>
    <property type="match status" value="1"/>
</dbReference>
<evidence type="ECO:0000313" key="4">
    <source>
        <dbReference type="EMBL" id="MFI7444182.1"/>
    </source>
</evidence>
<keyword evidence="2" id="KW-0472">Membrane</keyword>
<name>A0ABW8ABM0_9ACTN</name>
<dbReference type="Gene3D" id="3.60.10.10">
    <property type="entry name" value="Endonuclease/exonuclease/phosphatase"/>
    <property type="match status" value="1"/>
</dbReference>
<feature type="compositionally biased region" description="Low complexity" evidence="1">
    <location>
        <begin position="383"/>
        <end position="401"/>
    </location>
</feature>
<feature type="transmembrane region" description="Helical" evidence="2">
    <location>
        <begin position="80"/>
        <end position="101"/>
    </location>
</feature>
<feature type="transmembrane region" description="Helical" evidence="2">
    <location>
        <begin position="26"/>
        <end position="45"/>
    </location>
</feature>
<feature type="transmembrane region" description="Helical" evidence="2">
    <location>
        <begin position="51"/>
        <end position="73"/>
    </location>
</feature>
<feature type="compositionally biased region" description="Low complexity" evidence="1">
    <location>
        <begin position="352"/>
        <end position="365"/>
    </location>
</feature>
<sequence length="501" mass="51563">MSVSAESPVGGTIVTPVRRGGRAGAALTWTAVTPFAVWAVARVAGLERGSIPTQLMAATPYAAVGSLIPLLIATLGRRRVAAAVALLTTAALGFGVLPRALGTADAAGGRPLRVLTINLLVGKADAYHVVELVRRLDPDVLSTQELTFGAVGVLDALGLKTLMPHRLLEPEPDASGSGLYAKHPLQPLTGVVPQSGRNMPAARLALPGGPVEIVDVHPHPPVGPAVAAWQQALDTLPPASADAVRILAGDFNATLDHVPLRRVLARGYKDAADQVGAGLIPTWPANRWLPPIITIDHVLVDRRVGVRDVSVHTVPGTDHRAVFAELTVPSPLPGAGAVSCARVQPSRARVLSHPSRPGSSRPRSSLPRRRCQPGTVATIRLPGACARRSATGSGASRSGSAHPGIGSRQARATAPPRSSGHTLISARPSSRNSLPTSNGGRSGASPLTTTACSPLSRRTTLASGSSSSMATTSVPGQTILSRPATLVTRRGVTRSNPATTS</sequence>
<dbReference type="InterPro" id="IPR005135">
    <property type="entry name" value="Endo/exonuclease/phosphatase"/>
</dbReference>
<accession>A0ABW8ABM0</accession>
<dbReference type="RefSeq" id="WP_397024428.1">
    <property type="nucleotide sequence ID" value="NZ_JBITMB010000008.1"/>
</dbReference>
<keyword evidence="4" id="KW-0540">Nuclease</keyword>
<evidence type="ECO:0000313" key="5">
    <source>
        <dbReference type="Proteomes" id="UP001612928"/>
    </source>
</evidence>
<keyword evidence="4" id="KW-0255">Endonuclease</keyword>
<evidence type="ECO:0000256" key="2">
    <source>
        <dbReference type="SAM" id="Phobius"/>
    </source>
</evidence>
<dbReference type="Pfam" id="PF03372">
    <property type="entry name" value="Exo_endo_phos"/>
    <property type="match status" value="1"/>
</dbReference>
<evidence type="ECO:0000259" key="3">
    <source>
        <dbReference type="Pfam" id="PF03372"/>
    </source>
</evidence>
<dbReference type="GO" id="GO:0004519">
    <property type="term" value="F:endonuclease activity"/>
    <property type="evidence" value="ECO:0007669"/>
    <property type="project" value="UniProtKB-KW"/>
</dbReference>
<evidence type="ECO:0000256" key="1">
    <source>
        <dbReference type="SAM" id="MobiDB-lite"/>
    </source>
</evidence>
<dbReference type="InterPro" id="IPR036691">
    <property type="entry name" value="Endo/exonu/phosph_ase_sf"/>
</dbReference>
<keyword evidence="2" id="KW-1133">Transmembrane helix</keyword>
<dbReference type="Proteomes" id="UP001612928">
    <property type="component" value="Unassembled WGS sequence"/>
</dbReference>
<organism evidence="4 5">
    <name type="scientific">Nonomuraea indica</name>
    <dbReference type="NCBI Taxonomy" id="1581193"/>
    <lineage>
        <taxon>Bacteria</taxon>
        <taxon>Bacillati</taxon>
        <taxon>Actinomycetota</taxon>
        <taxon>Actinomycetes</taxon>
        <taxon>Streptosporangiales</taxon>
        <taxon>Streptosporangiaceae</taxon>
        <taxon>Nonomuraea</taxon>
    </lineage>
</organism>
<keyword evidence="5" id="KW-1185">Reference proteome</keyword>
<protein>
    <submittedName>
        <fullName evidence="4">Endonuclease/exonuclease/phosphatase family protein</fullName>
    </submittedName>
</protein>
<keyword evidence="2" id="KW-0812">Transmembrane</keyword>
<feature type="region of interest" description="Disordered" evidence="1">
    <location>
        <begin position="346"/>
        <end position="501"/>
    </location>
</feature>
<proteinExistence type="predicted"/>
<dbReference type="EMBL" id="JBITMB010000008">
    <property type="protein sequence ID" value="MFI7444182.1"/>
    <property type="molecule type" value="Genomic_DNA"/>
</dbReference>
<feature type="compositionally biased region" description="Low complexity" evidence="1">
    <location>
        <begin position="455"/>
        <end position="473"/>
    </location>
</feature>
<feature type="compositionally biased region" description="Polar residues" evidence="1">
    <location>
        <begin position="419"/>
        <end position="453"/>
    </location>
</feature>
<gene>
    <name evidence="4" type="ORF">ACIBP5_29775</name>
</gene>
<comment type="caution">
    <text evidence="4">The sequence shown here is derived from an EMBL/GenBank/DDBJ whole genome shotgun (WGS) entry which is preliminary data.</text>
</comment>